<evidence type="ECO:0000313" key="1">
    <source>
        <dbReference type="EMBL" id="KAK3081597.1"/>
    </source>
</evidence>
<protein>
    <submittedName>
        <fullName evidence="1">Uncharacterized protein</fullName>
    </submittedName>
</protein>
<dbReference type="EMBL" id="JAWDJW010000118">
    <property type="protein sequence ID" value="KAK3081597.1"/>
    <property type="molecule type" value="Genomic_DNA"/>
</dbReference>
<comment type="caution">
    <text evidence="1">The sequence shown here is derived from an EMBL/GenBank/DDBJ whole genome shotgun (WGS) entry which is preliminary data.</text>
</comment>
<name>A0ACC3DY16_9PEZI</name>
<accession>A0ACC3DY16</accession>
<sequence length="143" mass="16159">MPSPLLYTQMILNPLEGDDYSLITGPLQSPDYPFLDLFFSRSLDFAYPTYRDEPSDDDSDDEATIVGDADDAADEKKAFFQEYHDLDSDNDTEGQKLPQAYRSASARKTLLRRAIGITAVLFLLVNSLVFLTMLVLYPVMMEI</sequence>
<dbReference type="Proteomes" id="UP001186974">
    <property type="component" value="Unassembled WGS sequence"/>
</dbReference>
<reference evidence="1" key="1">
    <citation type="submission" date="2024-09" db="EMBL/GenBank/DDBJ databases">
        <title>Black Yeasts Isolated from many extreme environments.</title>
        <authorList>
            <person name="Coleine C."/>
            <person name="Stajich J.E."/>
            <person name="Selbmann L."/>
        </authorList>
    </citation>
    <scope>NUCLEOTIDE SEQUENCE</scope>
    <source>
        <strain evidence="1">CCFEE 5737</strain>
    </source>
</reference>
<proteinExistence type="predicted"/>
<evidence type="ECO:0000313" key="2">
    <source>
        <dbReference type="Proteomes" id="UP001186974"/>
    </source>
</evidence>
<keyword evidence="2" id="KW-1185">Reference proteome</keyword>
<gene>
    <name evidence="1" type="ORF">LTS18_004989</name>
</gene>
<organism evidence="1 2">
    <name type="scientific">Coniosporium uncinatum</name>
    <dbReference type="NCBI Taxonomy" id="93489"/>
    <lineage>
        <taxon>Eukaryota</taxon>
        <taxon>Fungi</taxon>
        <taxon>Dikarya</taxon>
        <taxon>Ascomycota</taxon>
        <taxon>Pezizomycotina</taxon>
        <taxon>Dothideomycetes</taxon>
        <taxon>Dothideomycetes incertae sedis</taxon>
        <taxon>Coniosporium</taxon>
    </lineage>
</organism>